<evidence type="ECO:0000259" key="1">
    <source>
        <dbReference type="Pfam" id="PF06527"/>
    </source>
</evidence>
<proteinExistence type="predicted"/>
<organism evidence="2 3">
    <name type="scientific">Paracoccus hibiscisoli</name>
    <dbReference type="NCBI Taxonomy" id="2023261"/>
    <lineage>
        <taxon>Bacteria</taxon>
        <taxon>Pseudomonadati</taxon>
        <taxon>Pseudomonadota</taxon>
        <taxon>Alphaproteobacteria</taxon>
        <taxon>Rhodobacterales</taxon>
        <taxon>Paracoccaceae</taxon>
        <taxon>Paracoccus</taxon>
    </lineage>
</organism>
<evidence type="ECO:0000313" key="2">
    <source>
        <dbReference type="EMBL" id="TJZ80731.1"/>
    </source>
</evidence>
<keyword evidence="3" id="KW-1185">Reference proteome</keyword>
<feature type="domain" description="TniQ" evidence="1">
    <location>
        <begin position="58"/>
        <end position="193"/>
    </location>
</feature>
<dbReference type="Pfam" id="PF06527">
    <property type="entry name" value="TniQ"/>
    <property type="match status" value="1"/>
</dbReference>
<reference evidence="2 3" key="1">
    <citation type="submission" date="2019-04" db="EMBL/GenBank/DDBJ databases">
        <authorList>
            <person name="Li J."/>
        </authorList>
    </citation>
    <scope>NUCLEOTIDE SEQUENCE [LARGE SCALE GENOMIC DNA]</scope>
    <source>
        <strain evidence="2 3">CCTCC AB2016182</strain>
    </source>
</reference>
<gene>
    <name evidence="2" type="ORF">FA740_17130</name>
</gene>
<name>A0A4U0QGN8_9RHOB</name>
<dbReference type="InterPro" id="IPR009492">
    <property type="entry name" value="TniQ"/>
</dbReference>
<sequence>MLSPLVRRTAEMRLSAHCVGPDCVGTPCLPPDFLTSADAQDFLSTERSNRTLTLLHVIAPVARETVPSLVARLAASKGVTLHQLALDLGGSLKRLVNQDRVVLENLAAWAGLEDAQLEELLSWTGEPIGEVRMRFRGEIFVSRALRNPIVQGCPHCLRSDALSAPEDPLAAMVMRGHWQMREMVICATHGALLVPLWTAQHPTARNDLTARLTEILPKILSQDLDGPVAVPTGYDQWLEQRLDGGEDTTWLSCQSLHAATTFCRLLGGELLRVNGHDEADAQAFRHASLATGFDVVRHRPDAIRSALHDLAAEADGFLDEPQKAFGSVWKDMRDFHRDNEAFKTFADIVRAVVLEIWPIAEGAVLLGQEVSQRRLHSVRTAAMALRVTERRLRPLLVEAGVISADDPRPDSRAVFDAQAHGGALRAIGSLVTDPQMRRTVGITEAELRALEQDGVLQPRTRLPGARLRWLEADGQALVEELNALAHANPGTAKWETIQTAQANSKVSVGRIIVAIRARQIRVHALPGNTSYHGFKVCRSEFGAIE</sequence>
<dbReference type="OrthoDB" id="7595282at2"/>
<dbReference type="Proteomes" id="UP000306223">
    <property type="component" value="Unassembled WGS sequence"/>
</dbReference>
<dbReference type="EMBL" id="SUNH01000034">
    <property type="protein sequence ID" value="TJZ80731.1"/>
    <property type="molecule type" value="Genomic_DNA"/>
</dbReference>
<accession>A0A4U0QGN8</accession>
<evidence type="ECO:0000313" key="3">
    <source>
        <dbReference type="Proteomes" id="UP000306223"/>
    </source>
</evidence>
<comment type="caution">
    <text evidence="2">The sequence shown here is derived from an EMBL/GenBank/DDBJ whole genome shotgun (WGS) entry which is preliminary data.</text>
</comment>
<dbReference type="AlphaFoldDB" id="A0A4U0QGN8"/>
<protein>
    <recommendedName>
        <fullName evidence="1">TniQ domain-containing protein</fullName>
    </recommendedName>
</protein>